<dbReference type="EMBL" id="AP024958">
    <property type="protein sequence ID" value="BCZ85057.1"/>
    <property type="molecule type" value="Genomic_DNA"/>
</dbReference>
<evidence type="ECO:0008006" key="3">
    <source>
        <dbReference type="Google" id="ProtNLM"/>
    </source>
</evidence>
<evidence type="ECO:0000313" key="2">
    <source>
        <dbReference type="Proteomes" id="UP001319874"/>
    </source>
</evidence>
<protein>
    <recommendedName>
        <fullName evidence="3">Transposase</fullName>
    </recommendedName>
</protein>
<name>A0ABM7UAK8_9BURK</name>
<accession>A0ABM7UAK8</accession>
<dbReference type="Proteomes" id="UP001319874">
    <property type="component" value="Chromosome 4"/>
</dbReference>
<keyword evidence="2" id="KW-1185">Reference proteome</keyword>
<sequence length="89" mass="9801">MLVGSHTSSLKTTMGAGMQFDYKQFHIDASPVDEGGRYYARAKIYRRASVVGEAVEVKYSGDIGDYPSDADAFDAAQRWAIQWCNENGA</sequence>
<organism evidence="1 2">
    <name type="scientific">Paraburkholderia terrae</name>
    <dbReference type="NCBI Taxonomy" id="311230"/>
    <lineage>
        <taxon>Bacteria</taxon>
        <taxon>Pseudomonadati</taxon>
        <taxon>Pseudomonadota</taxon>
        <taxon>Betaproteobacteria</taxon>
        <taxon>Burkholderiales</taxon>
        <taxon>Burkholderiaceae</taxon>
        <taxon>Paraburkholderia</taxon>
    </lineage>
</organism>
<gene>
    <name evidence="1" type="ORF">PTKU64_87320</name>
</gene>
<proteinExistence type="predicted"/>
<evidence type="ECO:0000313" key="1">
    <source>
        <dbReference type="EMBL" id="BCZ85057.1"/>
    </source>
</evidence>
<reference evidence="1 2" key="1">
    <citation type="journal article" date="2022" name="Front. Microbiol.">
        <title>Identification and characterization of a novel class of self-sufficient cytochrome P450 hydroxylase involved in cyclohexanecarboxylate degradation in Paraburkholderia terrae strain KU-64.</title>
        <authorList>
            <person name="Yamamoto T."/>
            <person name="Hasegawa Y."/>
            <person name="Iwaki H."/>
        </authorList>
    </citation>
    <scope>NUCLEOTIDE SEQUENCE [LARGE SCALE GENOMIC DNA]</scope>
    <source>
        <strain evidence="1 2">KU-64</strain>
    </source>
</reference>